<keyword evidence="1" id="KW-1133">Transmembrane helix</keyword>
<dbReference type="EMBL" id="BTFW01000001">
    <property type="protein sequence ID" value="GMM62369.1"/>
    <property type="molecule type" value="Genomic_DNA"/>
</dbReference>
<organism evidence="2 3">
    <name type="scientific">Novosphingobium pituita</name>
    <dbReference type="NCBI Taxonomy" id="3056842"/>
    <lineage>
        <taxon>Bacteria</taxon>
        <taxon>Pseudomonadati</taxon>
        <taxon>Pseudomonadota</taxon>
        <taxon>Alphaproteobacteria</taxon>
        <taxon>Sphingomonadales</taxon>
        <taxon>Sphingomonadaceae</taxon>
        <taxon>Novosphingobium</taxon>
    </lineage>
</organism>
<keyword evidence="1" id="KW-0472">Membrane</keyword>
<evidence type="ECO:0000313" key="3">
    <source>
        <dbReference type="Proteomes" id="UP001187221"/>
    </source>
</evidence>
<evidence type="ECO:0000256" key="1">
    <source>
        <dbReference type="SAM" id="Phobius"/>
    </source>
</evidence>
<proteinExistence type="predicted"/>
<name>A0ABQ6PCT7_9SPHN</name>
<feature type="transmembrane region" description="Helical" evidence="1">
    <location>
        <begin position="29"/>
        <end position="49"/>
    </location>
</feature>
<gene>
    <name evidence="2" type="ORF">NUTIK01_31460</name>
</gene>
<reference evidence="2 3" key="1">
    <citation type="submission" date="2023-06" db="EMBL/GenBank/DDBJ databases">
        <title>Draft genome sequence of Novosphingobium sp. strain IK01.</title>
        <authorList>
            <person name="Hatamoto M."/>
            <person name="Ikarashi T."/>
            <person name="Yamaguchi T."/>
        </authorList>
    </citation>
    <scope>NUCLEOTIDE SEQUENCE [LARGE SCALE GENOMIC DNA]</scope>
    <source>
        <strain evidence="2 3">IK01</strain>
    </source>
</reference>
<keyword evidence="3" id="KW-1185">Reference proteome</keyword>
<keyword evidence="1" id="KW-0812">Transmembrane</keyword>
<sequence length="51" mass="5583">MVLVDLAAMYAAEQAELARRTEFFVLRSLLALAGILAVLCLVAQCARWMGL</sequence>
<evidence type="ECO:0000313" key="2">
    <source>
        <dbReference type="EMBL" id="GMM62369.1"/>
    </source>
</evidence>
<dbReference type="Proteomes" id="UP001187221">
    <property type="component" value="Unassembled WGS sequence"/>
</dbReference>
<dbReference type="RefSeq" id="WP_317975955.1">
    <property type="nucleotide sequence ID" value="NZ_BTFW01000001.1"/>
</dbReference>
<protein>
    <submittedName>
        <fullName evidence="2">Uncharacterized protein</fullName>
    </submittedName>
</protein>
<accession>A0ABQ6PCT7</accession>
<comment type="caution">
    <text evidence="2">The sequence shown here is derived from an EMBL/GenBank/DDBJ whole genome shotgun (WGS) entry which is preliminary data.</text>
</comment>